<name>A0ACB1ABQ7_MELEN</name>
<protein>
    <submittedName>
        <fullName evidence="1">Uncharacterized protein</fullName>
    </submittedName>
</protein>
<evidence type="ECO:0000313" key="2">
    <source>
        <dbReference type="Proteomes" id="UP001497535"/>
    </source>
</evidence>
<keyword evidence="2" id="KW-1185">Reference proteome</keyword>
<evidence type="ECO:0000313" key="1">
    <source>
        <dbReference type="EMBL" id="CAK5087520.1"/>
    </source>
</evidence>
<sequence>MSGGFMAFSMWCKTPGTFGPLGLNPLGMHPKLSLYVNMQYGSSTSSTINMSEHATRRSCTLDTLVKKFHLSVKNFKCLFSH</sequence>
<reference evidence="1" key="1">
    <citation type="submission" date="2023-11" db="EMBL/GenBank/DDBJ databases">
        <authorList>
            <person name="Poullet M."/>
        </authorList>
    </citation>
    <scope>NUCLEOTIDE SEQUENCE</scope>
    <source>
        <strain evidence="1">E1834</strain>
    </source>
</reference>
<accession>A0ACB1ABQ7</accession>
<gene>
    <name evidence="1" type="ORF">MENTE1834_LOCUS35114</name>
</gene>
<proteinExistence type="predicted"/>
<organism evidence="1 2">
    <name type="scientific">Meloidogyne enterolobii</name>
    <name type="common">Root-knot nematode worm</name>
    <name type="synonym">Meloidogyne mayaguensis</name>
    <dbReference type="NCBI Taxonomy" id="390850"/>
    <lineage>
        <taxon>Eukaryota</taxon>
        <taxon>Metazoa</taxon>
        <taxon>Ecdysozoa</taxon>
        <taxon>Nematoda</taxon>
        <taxon>Chromadorea</taxon>
        <taxon>Rhabditida</taxon>
        <taxon>Tylenchina</taxon>
        <taxon>Tylenchomorpha</taxon>
        <taxon>Tylenchoidea</taxon>
        <taxon>Meloidogynidae</taxon>
        <taxon>Meloidogyninae</taxon>
        <taxon>Meloidogyne</taxon>
    </lineage>
</organism>
<dbReference type="Proteomes" id="UP001497535">
    <property type="component" value="Unassembled WGS sequence"/>
</dbReference>
<dbReference type="EMBL" id="CAVMJV010000066">
    <property type="protein sequence ID" value="CAK5087520.1"/>
    <property type="molecule type" value="Genomic_DNA"/>
</dbReference>
<comment type="caution">
    <text evidence="1">The sequence shown here is derived from an EMBL/GenBank/DDBJ whole genome shotgun (WGS) entry which is preliminary data.</text>
</comment>